<dbReference type="EC" id="2.10.1.1" evidence="4"/>
<dbReference type="InterPro" id="IPR005110">
    <property type="entry name" value="MoeA_linker/N"/>
</dbReference>
<dbReference type="PANTHER" id="PTHR10192">
    <property type="entry name" value="MOLYBDOPTERIN BIOSYNTHESIS PROTEIN"/>
    <property type="match status" value="1"/>
</dbReference>
<feature type="domain" description="MoaB/Mog" evidence="3">
    <location>
        <begin position="188"/>
        <end position="329"/>
    </location>
</feature>
<evidence type="ECO:0000256" key="1">
    <source>
        <dbReference type="ARBA" id="ARBA00005046"/>
    </source>
</evidence>
<dbReference type="GO" id="GO:0005829">
    <property type="term" value="C:cytosol"/>
    <property type="evidence" value="ECO:0007669"/>
    <property type="project" value="TreeGrafter"/>
</dbReference>
<dbReference type="Gene3D" id="2.170.190.11">
    <property type="entry name" value="Molybdopterin biosynthesis moea protein, domain 3"/>
    <property type="match status" value="1"/>
</dbReference>
<gene>
    <name evidence="4" type="ORF">MNBD_ALPHA03-532</name>
</gene>
<dbReference type="EMBL" id="UOFW01000123">
    <property type="protein sequence ID" value="VAX05126.1"/>
    <property type="molecule type" value="Genomic_DNA"/>
</dbReference>
<dbReference type="InterPro" id="IPR036425">
    <property type="entry name" value="MoaB/Mog-like_dom_sf"/>
</dbReference>
<dbReference type="PANTHER" id="PTHR10192:SF5">
    <property type="entry name" value="GEPHYRIN"/>
    <property type="match status" value="1"/>
</dbReference>
<dbReference type="InterPro" id="IPR036135">
    <property type="entry name" value="MoeA_linker/N_sf"/>
</dbReference>
<dbReference type="SUPFAM" id="SSF63867">
    <property type="entry name" value="MoeA C-terminal domain-like"/>
    <property type="match status" value="1"/>
</dbReference>
<comment type="pathway">
    <text evidence="1">Cofactor biosynthesis; molybdopterin biosynthesis.</text>
</comment>
<dbReference type="NCBIfam" id="TIGR00177">
    <property type="entry name" value="molyb_syn"/>
    <property type="match status" value="1"/>
</dbReference>
<dbReference type="AlphaFoldDB" id="A0A3B1AGX4"/>
<dbReference type="CDD" id="cd00887">
    <property type="entry name" value="MoeA"/>
    <property type="match status" value="1"/>
</dbReference>
<evidence type="ECO:0000313" key="4">
    <source>
        <dbReference type="EMBL" id="VAX05126.1"/>
    </source>
</evidence>
<dbReference type="NCBIfam" id="NF045515">
    <property type="entry name" value="Glp_gephyrin"/>
    <property type="match status" value="1"/>
</dbReference>
<keyword evidence="4" id="KW-0808">Transferase</keyword>
<dbReference type="Gene3D" id="3.90.105.10">
    <property type="entry name" value="Molybdopterin biosynthesis moea protein, domain 2"/>
    <property type="match status" value="1"/>
</dbReference>
<dbReference type="SMART" id="SM00852">
    <property type="entry name" value="MoCF_biosynth"/>
    <property type="match status" value="1"/>
</dbReference>
<dbReference type="SUPFAM" id="SSF63882">
    <property type="entry name" value="MoeA N-terminal region -like"/>
    <property type="match status" value="1"/>
</dbReference>
<proteinExistence type="predicted"/>
<dbReference type="Gene3D" id="3.40.980.10">
    <property type="entry name" value="MoaB/Mog-like domain"/>
    <property type="match status" value="1"/>
</dbReference>
<dbReference type="InterPro" id="IPR005111">
    <property type="entry name" value="MoeA_C_domain_IV"/>
</dbReference>
<dbReference type="InterPro" id="IPR036688">
    <property type="entry name" value="MoeA_C_domain_IV_sf"/>
</dbReference>
<evidence type="ECO:0000259" key="3">
    <source>
        <dbReference type="SMART" id="SM00852"/>
    </source>
</evidence>
<organism evidence="4">
    <name type="scientific">hydrothermal vent metagenome</name>
    <dbReference type="NCBI Taxonomy" id="652676"/>
    <lineage>
        <taxon>unclassified sequences</taxon>
        <taxon>metagenomes</taxon>
        <taxon>ecological metagenomes</taxon>
    </lineage>
</organism>
<dbReference type="Pfam" id="PF03453">
    <property type="entry name" value="MoeA_N"/>
    <property type="match status" value="1"/>
</dbReference>
<reference evidence="4" key="1">
    <citation type="submission" date="2018-06" db="EMBL/GenBank/DDBJ databases">
        <authorList>
            <person name="Zhirakovskaya E."/>
        </authorList>
    </citation>
    <scope>NUCLEOTIDE SEQUENCE</scope>
</reference>
<keyword evidence="2" id="KW-0501">Molybdenum cofactor biosynthesis</keyword>
<dbReference type="GO" id="GO:0061599">
    <property type="term" value="F:molybdopterin molybdotransferase activity"/>
    <property type="evidence" value="ECO:0007669"/>
    <property type="project" value="UniProtKB-EC"/>
</dbReference>
<dbReference type="UniPathway" id="UPA00344"/>
<dbReference type="Pfam" id="PF00994">
    <property type="entry name" value="MoCF_biosynth"/>
    <property type="match status" value="1"/>
</dbReference>
<dbReference type="InterPro" id="IPR001453">
    <property type="entry name" value="MoaB/Mog_dom"/>
</dbReference>
<accession>A0A3B1AGX4</accession>
<dbReference type="InterPro" id="IPR038987">
    <property type="entry name" value="MoeA-like"/>
</dbReference>
<dbReference type="Pfam" id="PF03454">
    <property type="entry name" value="MoeA_C"/>
    <property type="match status" value="1"/>
</dbReference>
<dbReference type="GO" id="GO:0006777">
    <property type="term" value="P:Mo-molybdopterin cofactor biosynthetic process"/>
    <property type="evidence" value="ECO:0007669"/>
    <property type="project" value="UniProtKB-KW"/>
</dbReference>
<evidence type="ECO:0000256" key="2">
    <source>
        <dbReference type="ARBA" id="ARBA00023150"/>
    </source>
</evidence>
<dbReference type="SUPFAM" id="SSF53218">
    <property type="entry name" value="Molybdenum cofactor biosynthesis proteins"/>
    <property type="match status" value="1"/>
</dbReference>
<name>A0A3B1AGX4_9ZZZZ</name>
<sequence>MLPYKDALKIILADVNIPERRDLPLDETLGAITATRINGTEYLPPFHNSAMDGFAVINHMTKGASQNTPITLTVDGSSMAGDFPETSSDFIPQGAWEIMTGAPVPEGYDAVIRIEDITILARDDNERPTEISIMTEAFEGKNIRKAGTDFCPGDLLMEKGIRIGPNHIMALAALGQANIPVITPPKVAVISTGKELVDDMARTLKPGQIRNSNSPYLIKSLAAFGIAARNEGTIFDEPDKFEQKIQELLSGDLQIILSTGAVSMGRYDFIPDGLKKMGAEILFHKAAIRPGKPILFARFPQGTYYFGLPGNPIASAVGLRFFAYPLIRKMLGQQQEKPVKAMLNDDFTKDSPFRFFQKAAFDVNADGRLTVDILPGQESFKIKPLLQQNCWAIIPEEGLSVKAGNLIDIYPLSTDFGPNFGQG</sequence>
<protein>
    <submittedName>
        <fullName evidence="4">Molybdopterin molybdenumtransferase</fullName>
        <ecNumber evidence="4">2.10.1.1</ecNumber>
    </submittedName>
</protein>
<dbReference type="Gene3D" id="2.40.340.10">
    <property type="entry name" value="MoeA, C-terminal, domain IV"/>
    <property type="match status" value="1"/>
</dbReference>